<keyword evidence="1" id="KW-0812">Transmembrane</keyword>
<evidence type="ECO:0008006" key="4">
    <source>
        <dbReference type="Google" id="ProtNLM"/>
    </source>
</evidence>
<evidence type="ECO:0000313" key="3">
    <source>
        <dbReference type="Proteomes" id="UP000003434"/>
    </source>
</evidence>
<organism evidence="2 3">
    <name type="scientific">Lachnoanaerobaculum saburreum DSM 3986</name>
    <dbReference type="NCBI Taxonomy" id="887325"/>
    <lineage>
        <taxon>Bacteria</taxon>
        <taxon>Bacillati</taxon>
        <taxon>Bacillota</taxon>
        <taxon>Clostridia</taxon>
        <taxon>Lachnospirales</taxon>
        <taxon>Lachnospiraceae</taxon>
        <taxon>Lachnoanaerobaculum</taxon>
    </lineage>
</organism>
<evidence type="ECO:0000256" key="1">
    <source>
        <dbReference type="SAM" id="Phobius"/>
    </source>
</evidence>
<dbReference type="AlphaFoldDB" id="E6LKH2"/>
<evidence type="ECO:0000313" key="2">
    <source>
        <dbReference type="EMBL" id="EFU77630.1"/>
    </source>
</evidence>
<comment type="caution">
    <text evidence="2">The sequence shown here is derived from an EMBL/GenBank/DDBJ whole genome shotgun (WGS) entry which is preliminary data.</text>
</comment>
<keyword evidence="1" id="KW-0472">Membrane</keyword>
<keyword evidence="1" id="KW-1133">Transmembrane helix</keyword>
<dbReference type="HOGENOM" id="CLU_044047_0_0_9"/>
<dbReference type="Proteomes" id="UP000003434">
    <property type="component" value="Unassembled WGS sequence"/>
</dbReference>
<dbReference type="EMBL" id="AEPW01000009">
    <property type="protein sequence ID" value="EFU77630.1"/>
    <property type="molecule type" value="Genomic_DNA"/>
</dbReference>
<proteinExistence type="predicted"/>
<name>E6LKH2_9FIRM</name>
<reference evidence="2 3" key="1">
    <citation type="submission" date="2010-12" db="EMBL/GenBank/DDBJ databases">
        <authorList>
            <person name="Muzny D."/>
            <person name="Qin X."/>
            <person name="Deng J."/>
            <person name="Jiang H."/>
            <person name="Liu Y."/>
            <person name="Qu J."/>
            <person name="Song X.-Z."/>
            <person name="Zhang L."/>
            <person name="Thornton R."/>
            <person name="Coyle M."/>
            <person name="Francisco L."/>
            <person name="Jackson L."/>
            <person name="Javaid M."/>
            <person name="Korchina V."/>
            <person name="Kovar C."/>
            <person name="Mata R."/>
            <person name="Mathew T."/>
            <person name="Ngo R."/>
            <person name="Nguyen L."/>
            <person name="Nguyen N."/>
            <person name="Okwuonu G."/>
            <person name="Ongeri F."/>
            <person name="Pham C."/>
            <person name="Simmons D."/>
            <person name="Wilczek-Boney K."/>
            <person name="Hale W."/>
            <person name="Jakkamsetti A."/>
            <person name="Pham P."/>
            <person name="Ruth R."/>
            <person name="San Lucas F."/>
            <person name="Warren J."/>
            <person name="Zhang J."/>
            <person name="Zhao Z."/>
            <person name="Zhou C."/>
            <person name="Zhu D."/>
            <person name="Lee S."/>
            <person name="Bess C."/>
            <person name="Blankenburg K."/>
            <person name="Forbes L."/>
            <person name="Fu Q."/>
            <person name="Gubbala S."/>
            <person name="Hirani K."/>
            <person name="Jayaseelan J.C."/>
            <person name="Lara F."/>
            <person name="Munidasa M."/>
            <person name="Palculict T."/>
            <person name="Patil S."/>
            <person name="Pu L.-L."/>
            <person name="Saada N."/>
            <person name="Tang L."/>
            <person name="Weissenberger G."/>
            <person name="Zhu Y."/>
            <person name="Hemphill L."/>
            <person name="Shang Y."/>
            <person name="Youmans B."/>
            <person name="Ayvaz T."/>
            <person name="Ross M."/>
            <person name="Santibanez J."/>
            <person name="Aqrawi P."/>
            <person name="Gross S."/>
            <person name="Joshi V."/>
            <person name="Fowler G."/>
            <person name="Nazareth L."/>
            <person name="Reid J."/>
            <person name="Worley K."/>
            <person name="Petrosino J."/>
            <person name="Highlander S."/>
            <person name="Gibbs R."/>
        </authorList>
    </citation>
    <scope>NUCLEOTIDE SEQUENCE [LARGE SCALE GENOMIC DNA]</scope>
    <source>
        <strain evidence="2 3">DSM 3986</strain>
    </source>
</reference>
<gene>
    <name evidence="2" type="ORF">HMPREF0381_0457</name>
</gene>
<feature type="transmembrane region" description="Helical" evidence="1">
    <location>
        <begin position="15"/>
        <end position="33"/>
    </location>
</feature>
<accession>E6LKH2</accession>
<feature type="transmembrane region" description="Helical" evidence="1">
    <location>
        <begin position="385"/>
        <end position="408"/>
    </location>
</feature>
<protein>
    <recommendedName>
        <fullName evidence="4">Bacterial type II secretion system domain protein F</fullName>
    </recommendedName>
</protein>
<sequence>MKKYLRQIFQDKIKYWLTATAGFVLFIICSTFLKPSNQSNYIVRPYVDEDDTEVKIEVEGLLEGSQKIEIPVSKRVYSQEEAKEAIKKGMDEILKILPGENTSLQNITTNLNPVSELSDLGLSVKWDFGDGDIIDIQGNVDNENLSESVDIDIGVDISYESYEESYVIPARVLPKPLSADESLIKRFKDYISSADKKAVGEAGFYLPESFEGKKLVYHLEDSMNFHLIWIMGIIVAILLYLREKNGDRQKLEKRKRELLKDYPDIVSKLIVFIGAGLSVRQSWEGIVKDYESENKEKRYAKRYAYEEMSKSLARLKTGTQENIVYKDFGRSCLLRQYMKLASLLEQNRKSGISGLSTLLNMEAQSAWEERLNLAKREGEELNTKLLLPLFMMLLIVMMMIVVPALLIFY</sequence>
<feature type="transmembrane region" description="Helical" evidence="1">
    <location>
        <begin position="223"/>
        <end position="241"/>
    </location>
</feature>
<dbReference type="eggNOG" id="COG2064">
    <property type="taxonomic scope" value="Bacteria"/>
</dbReference>
<dbReference type="RefSeq" id="WP_008750228.1">
    <property type="nucleotide sequence ID" value="NZ_GL622296.1"/>
</dbReference>